<evidence type="ECO:0000313" key="1">
    <source>
        <dbReference type="EMBL" id="DAD70185.1"/>
    </source>
</evidence>
<name>A0A8S5LJS6_9CAUD</name>
<proteinExistence type="predicted"/>
<reference evidence="1" key="1">
    <citation type="journal article" date="2021" name="Proc. Natl. Acad. Sci. U.S.A.">
        <title>A Catalog of Tens of Thousands of Viruses from Human Metagenomes Reveals Hidden Associations with Chronic Diseases.</title>
        <authorList>
            <person name="Tisza M.J."/>
            <person name="Buck C.B."/>
        </authorList>
    </citation>
    <scope>NUCLEOTIDE SEQUENCE</scope>
    <source>
        <strain evidence="1">Ct3o911</strain>
    </source>
</reference>
<organism evidence="1">
    <name type="scientific">Siphoviridae sp. ct3o911</name>
    <dbReference type="NCBI Taxonomy" id="2827560"/>
    <lineage>
        <taxon>Viruses</taxon>
        <taxon>Duplodnaviria</taxon>
        <taxon>Heunggongvirae</taxon>
        <taxon>Uroviricota</taxon>
        <taxon>Caudoviricetes</taxon>
    </lineage>
</organism>
<dbReference type="EMBL" id="BK015861">
    <property type="protein sequence ID" value="DAD70185.1"/>
    <property type="molecule type" value="Genomic_DNA"/>
</dbReference>
<protein>
    <submittedName>
        <fullName evidence="1">Uncharacterized protein</fullName>
    </submittedName>
</protein>
<sequence>MVKEVKVRGRAIALHLILGGAALVREEKDEAGHKIYVFVLEDWRIEELKEYVKEQQDRNYF</sequence>
<accession>A0A8S5LJS6</accession>